<keyword evidence="3" id="KW-1185">Reference proteome</keyword>
<dbReference type="InterPro" id="IPR051448">
    <property type="entry name" value="CdaR-like_regulators"/>
</dbReference>
<sequence length="481" mass="50142">MTRDIASIARTLGGRVVEGRVDAGMPVDSAVALDDFSVVAHPAFATLVVAPAAAVTAALSAGDARAESLRSAVVACHSEDAALLHALERTGTTAIVGTAPTDDLLEPVLAALLAVDQAAEDRAVTSAMKVLTLAARRGGVSGVVAELAHRIDGWAVLLDRHGQVITSAGAGALHVQDAMAVALSRPVRVRHRALQVHVVGSGEDLSARLVVSPRTESSSRARELGSQAAALLDLVLRTDDPTRTERLGRAVMIDALLAGGPAAASLLRQWGVHESSLTAFALTARSTSVEVERLVSHWLDELGAAHILTERHGVVTGFLRDDQVDAVAARVEAYSSAIFLGVGNPAATDALAGSAAEAGHAVESARAEGRRVVRYRSIPTIELVLDRLADEDAVRVARLLDPLRDDGGRHGDLTETLRVYLAENGAWGATADRLGVHRQTLTSRIHRIEGLLGLSLADADDRTAAWLALRALGGSARPASG</sequence>
<accession>A0ABT8J1C5</accession>
<evidence type="ECO:0000259" key="1">
    <source>
        <dbReference type="Pfam" id="PF13556"/>
    </source>
</evidence>
<dbReference type="Pfam" id="PF13556">
    <property type="entry name" value="HTH_30"/>
    <property type="match status" value="1"/>
</dbReference>
<dbReference type="RefSeq" id="WP_301219399.1">
    <property type="nucleotide sequence ID" value="NZ_JAROCB010000003.1"/>
</dbReference>
<reference evidence="2" key="1">
    <citation type="submission" date="2023-03" db="EMBL/GenBank/DDBJ databases">
        <title>MT1 and MT2 Draft Genomes of Novel Species.</title>
        <authorList>
            <person name="Venkateswaran K."/>
        </authorList>
    </citation>
    <scope>NUCLEOTIDE SEQUENCE</scope>
    <source>
        <strain evidence="2">F6_8S_P_1A</strain>
    </source>
</reference>
<feature type="domain" description="PucR C-terminal helix-turn-helix" evidence="1">
    <location>
        <begin position="413"/>
        <end position="471"/>
    </location>
</feature>
<gene>
    <name evidence="2" type="ORF">P5G59_12925</name>
</gene>
<evidence type="ECO:0000313" key="2">
    <source>
        <dbReference type="EMBL" id="MDN4598049.1"/>
    </source>
</evidence>
<dbReference type="InterPro" id="IPR025736">
    <property type="entry name" value="PucR_C-HTH_dom"/>
</dbReference>
<proteinExistence type="predicted"/>
<comment type="caution">
    <text evidence="2">The sequence shown here is derived from an EMBL/GenBank/DDBJ whole genome shotgun (WGS) entry which is preliminary data.</text>
</comment>
<evidence type="ECO:0000313" key="3">
    <source>
        <dbReference type="Proteomes" id="UP001174210"/>
    </source>
</evidence>
<dbReference type="PANTHER" id="PTHR33744">
    <property type="entry name" value="CARBOHYDRATE DIACID REGULATOR"/>
    <property type="match status" value="1"/>
</dbReference>
<name>A0ABT8J1C5_9MICO</name>
<dbReference type="EMBL" id="JAROCB010000003">
    <property type="protein sequence ID" value="MDN4598049.1"/>
    <property type="molecule type" value="Genomic_DNA"/>
</dbReference>
<organism evidence="2 3">
    <name type="scientific">Leifsonia virtsii</name>
    <dbReference type="NCBI Taxonomy" id="3035915"/>
    <lineage>
        <taxon>Bacteria</taxon>
        <taxon>Bacillati</taxon>
        <taxon>Actinomycetota</taxon>
        <taxon>Actinomycetes</taxon>
        <taxon>Micrococcales</taxon>
        <taxon>Microbacteriaceae</taxon>
        <taxon>Leifsonia</taxon>
    </lineage>
</organism>
<dbReference type="PANTHER" id="PTHR33744:SF1">
    <property type="entry name" value="DNA-BINDING TRANSCRIPTIONAL ACTIVATOR ADER"/>
    <property type="match status" value="1"/>
</dbReference>
<protein>
    <submittedName>
        <fullName evidence="2">Helix-turn-helix domain-containing protein</fullName>
    </submittedName>
</protein>
<dbReference type="Gene3D" id="1.10.10.2840">
    <property type="entry name" value="PucR C-terminal helix-turn-helix domain"/>
    <property type="match status" value="1"/>
</dbReference>
<dbReference type="InterPro" id="IPR042070">
    <property type="entry name" value="PucR_C-HTH_sf"/>
</dbReference>
<dbReference type="Proteomes" id="UP001174210">
    <property type="component" value="Unassembled WGS sequence"/>
</dbReference>